<evidence type="ECO:0000313" key="2">
    <source>
        <dbReference type="EMBL" id="PTX07005.1"/>
    </source>
</evidence>
<sequence>MKIGRKSEKESMPSKKRNNVNGQKNTLIMKQEYL</sequence>
<organism evidence="2 3">
    <name type="scientific">Capnocytophaga leadbetteri</name>
    <dbReference type="NCBI Taxonomy" id="327575"/>
    <lineage>
        <taxon>Bacteria</taxon>
        <taxon>Pseudomonadati</taxon>
        <taxon>Bacteroidota</taxon>
        <taxon>Flavobacteriia</taxon>
        <taxon>Flavobacteriales</taxon>
        <taxon>Flavobacteriaceae</taxon>
        <taxon>Capnocytophaga</taxon>
    </lineage>
</organism>
<evidence type="ECO:0000256" key="1">
    <source>
        <dbReference type="SAM" id="MobiDB-lite"/>
    </source>
</evidence>
<proteinExistence type="predicted"/>
<feature type="compositionally biased region" description="Basic and acidic residues" evidence="1">
    <location>
        <begin position="1"/>
        <end position="13"/>
    </location>
</feature>
<evidence type="ECO:0000313" key="3">
    <source>
        <dbReference type="Proteomes" id="UP000243985"/>
    </source>
</evidence>
<protein>
    <submittedName>
        <fullName evidence="2">Uncharacterized protein</fullName>
    </submittedName>
</protein>
<gene>
    <name evidence="2" type="ORF">C8P65_1058</name>
</gene>
<reference evidence="2 3" key="1">
    <citation type="submission" date="2018-04" db="EMBL/GenBank/DDBJ databases">
        <title>Genomic Encyclopedia of Archaeal and Bacterial Type Strains, Phase II (KMG-II): from individual species to whole genera.</title>
        <authorList>
            <person name="Goeker M."/>
        </authorList>
    </citation>
    <scope>NUCLEOTIDE SEQUENCE [LARGE SCALE GENOMIC DNA]</scope>
    <source>
        <strain evidence="2 3">DSM 22902</strain>
    </source>
</reference>
<dbReference type="AlphaFoldDB" id="A0A2T5XUN2"/>
<accession>A0A2T5XUN2</accession>
<name>A0A2T5XUN2_9FLAO</name>
<comment type="caution">
    <text evidence="2">The sequence shown here is derived from an EMBL/GenBank/DDBJ whole genome shotgun (WGS) entry which is preliminary data.</text>
</comment>
<dbReference type="EMBL" id="QBKG01000005">
    <property type="protein sequence ID" value="PTX07005.1"/>
    <property type="molecule type" value="Genomic_DNA"/>
</dbReference>
<feature type="region of interest" description="Disordered" evidence="1">
    <location>
        <begin position="1"/>
        <end position="34"/>
    </location>
</feature>
<feature type="compositionally biased region" description="Polar residues" evidence="1">
    <location>
        <begin position="19"/>
        <end position="28"/>
    </location>
</feature>
<dbReference type="Proteomes" id="UP000243985">
    <property type="component" value="Unassembled WGS sequence"/>
</dbReference>